<gene>
    <name evidence="1" type="ORF">DES52_10255</name>
</gene>
<sequence length="400" mass="43328">MKGSVRYIITRPCLSEGSVRLLKYLEAVFPLDGSVTLLDDRGQEYAARVDRKQGRVYGLRDLYSAHNLGVNDVLLVTPLAEARYQVECVVKPLQERSVTSARPRPPEPPQRVVVSESPYVREVRFERRSTPDVTAEPAPRATERPAPIASPVAVPAAVAVAPVAVAPRPLERSEESTASAGSPEDLLREFASLVGYRFEWRAPNLARLRAELGAQGYTVLIATASDITTTPAWQEDAEYRALLVPEGERTVGARLTHEALVSLVESARLAPLTPLELRGYWNTGNFDLESAASVAELVSAQLSARGVFSFVLMTLSQHPAHSVVSSARLAERLGSGVNGAELARVLDTLSAPPFAALSPLGGGQYYLRADIPDVLRSLCDYADGLRTRINAEARVAALAR</sequence>
<organism evidence="1 2">
    <name type="scientific">Deinococcus yavapaiensis KR-236</name>
    <dbReference type="NCBI Taxonomy" id="694435"/>
    <lineage>
        <taxon>Bacteria</taxon>
        <taxon>Thermotogati</taxon>
        <taxon>Deinococcota</taxon>
        <taxon>Deinococci</taxon>
        <taxon>Deinococcales</taxon>
        <taxon>Deinococcaceae</taxon>
        <taxon>Deinococcus</taxon>
    </lineage>
</organism>
<name>A0A318SAU8_9DEIO</name>
<reference evidence="1 2" key="1">
    <citation type="submission" date="2018-06" db="EMBL/GenBank/DDBJ databases">
        <title>Genomic Encyclopedia of Type Strains, Phase IV (KMG-IV): sequencing the most valuable type-strain genomes for metagenomic binning, comparative biology and taxonomic classification.</title>
        <authorList>
            <person name="Goeker M."/>
        </authorList>
    </citation>
    <scope>NUCLEOTIDE SEQUENCE [LARGE SCALE GENOMIC DNA]</scope>
    <source>
        <strain evidence="1 2">DSM 18048</strain>
    </source>
</reference>
<dbReference type="EMBL" id="QJSX01000002">
    <property type="protein sequence ID" value="PYE55692.1"/>
    <property type="molecule type" value="Genomic_DNA"/>
</dbReference>
<evidence type="ECO:0000313" key="1">
    <source>
        <dbReference type="EMBL" id="PYE55692.1"/>
    </source>
</evidence>
<dbReference type="AlphaFoldDB" id="A0A318SAU8"/>
<proteinExistence type="predicted"/>
<keyword evidence="2" id="KW-1185">Reference proteome</keyword>
<protein>
    <submittedName>
        <fullName evidence="1">Uncharacterized protein</fullName>
    </submittedName>
</protein>
<accession>A0A318SAU8</accession>
<dbReference type="RefSeq" id="WP_110885507.1">
    <property type="nucleotide sequence ID" value="NZ_QJSX01000002.1"/>
</dbReference>
<evidence type="ECO:0000313" key="2">
    <source>
        <dbReference type="Proteomes" id="UP000248326"/>
    </source>
</evidence>
<dbReference type="Proteomes" id="UP000248326">
    <property type="component" value="Unassembled WGS sequence"/>
</dbReference>
<comment type="caution">
    <text evidence="1">The sequence shown here is derived from an EMBL/GenBank/DDBJ whole genome shotgun (WGS) entry which is preliminary data.</text>
</comment>